<feature type="region of interest" description="Disordered" evidence="4">
    <location>
        <begin position="247"/>
        <end position="276"/>
    </location>
</feature>
<proteinExistence type="inferred from homology"/>
<evidence type="ECO:0000256" key="4">
    <source>
        <dbReference type="SAM" id="MobiDB-lite"/>
    </source>
</evidence>
<dbReference type="NCBIfam" id="TIGR00168">
    <property type="entry name" value="infC"/>
    <property type="match status" value="1"/>
</dbReference>
<dbReference type="GO" id="GO:0005739">
    <property type="term" value="C:mitochondrion"/>
    <property type="evidence" value="ECO:0007669"/>
    <property type="project" value="TreeGrafter"/>
</dbReference>
<dbReference type="GO" id="GO:0043022">
    <property type="term" value="F:ribosome binding"/>
    <property type="evidence" value="ECO:0007669"/>
    <property type="project" value="TreeGrafter"/>
</dbReference>
<dbReference type="GO" id="GO:0032790">
    <property type="term" value="P:ribosome disassembly"/>
    <property type="evidence" value="ECO:0007669"/>
    <property type="project" value="TreeGrafter"/>
</dbReference>
<reference evidence="7" key="2">
    <citation type="submission" date="2025-09" db="UniProtKB">
        <authorList>
            <consortium name="Ensembl"/>
        </authorList>
    </citation>
    <scope>IDENTIFICATION</scope>
</reference>
<comment type="similarity">
    <text evidence="1">Belongs to the IF-3 family.</text>
</comment>
<dbReference type="Ensembl" id="ENSAPOT00000017761.1">
    <property type="protein sequence ID" value="ENSAPOP00000010435.1"/>
    <property type="gene ID" value="ENSAPOG00000000858.1"/>
</dbReference>
<evidence type="ECO:0000256" key="2">
    <source>
        <dbReference type="ARBA" id="ARBA00022540"/>
    </source>
</evidence>
<protein>
    <submittedName>
        <fullName evidence="7">Mitochondrial translational initiation factor 3</fullName>
    </submittedName>
</protein>
<feature type="domain" description="Translation initiation factor 3 N-terminal" evidence="6">
    <location>
        <begin position="83"/>
        <end position="151"/>
    </location>
</feature>
<keyword evidence="3" id="KW-0648">Protein biosynthesis</keyword>
<evidence type="ECO:0000313" key="8">
    <source>
        <dbReference type="Proteomes" id="UP000257200"/>
    </source>
</evidence>
<evidence type="ECO:0000256" key="1">
    <source>
        <dbReference type="ARBA" id="ARBA00005439"/>
    </source>
</evidence>
<dbReference type="Gene3D" id="3.10.20.80">
    <property type="entry name" value="Translation initiation factor 3 (IF-3), N-terminal domain"/>
    <property type="match status" value="1"/>
</dbReference>
<sequence>MSAGCVRFVLSHAVRAMCIGSPVYWTSASRFTICRGRYNIAAASWRWSQFSTEGHDAEETAEQTPAPNKKKQESRARNSISSVGRKIPHRQIQVISEAGENLGTMHRADVIRMMDEDGLKLVLLSENKDPPVYRLMSGKQVHEEQLKLREKKKAKAAPVQVKELTFSCGIASHDLSTKLKQAESWLEKNHHVRITLRSGRAPAVNLDTTLEEMVEQMKVMVGFVSKPKVIRDGQAAMCILRPPSGKELKEKNKASESPSFSSTSKASQSKTPPGNKTFSQKQVEVCAYMSLSICSVNILNRCRVWITVWAC</sequence>
<dbReference type="InterPro" id="IPR019814">
    <property type="entry name" value="Translation_initiation_fac_3_N"/>
</dbReference>
<keyword evidence="2" id="KW-0396">Initiation factor</keyword>
<dbReference type="Pfam" id="PF00707">
    <property type="entry name" value="IF3_C"/>
    <property type="match status" value="1"/>
</dbReference>
<feature type="region of interest" description="Disordered" evidence="4">
    <location>
        <begin position="54"/>
        <end position="84"/>
    </location>
</feature>
<dbReference type="InterPro" id="IPR036787">
    <property type="entry name" value="T_IF-3_N_sf"/>
</dbReference>
<dbReference type="InterPro" id="IPR001288">
    <property type="entry name" value="Translation_initiation_fac_3"/>
</dbReference>
<dbReference type="FunCoup" id="A0A3Q1FVG0">
    <property type="interactions" value="46"/>
</dbReference>
<evidence type="ECO:0000313" key="7">
    <source>
        <dbReference type="Ensembl" id="ENSAPOP00000010435.1"/>
    </source>
</evidence>
<keyword evidence="8" id="KW-1185">Reference proteome</keyword>
<accession>A0A3Q1FVG0</accession>
<reference evidence="7" key="1">
    <citation type="submission" date="2025-08" db="UniProtKB">
        <authorList>
            <consortium name="Ensembl"/>
        </authorList>
    </citation>
    <scope>IDENTIFICATION</scope>
</reference>
<dbReference type="SUPFAM" id="SSF55200">
    <property type="entry name" value="Translation initiation factor IF3, C-terminal domain"/>
    <property type="match status" value="1"/>
</dbReference>
<dbReference type="STRING" id="80966.ENSAPOP00000010435"/>
<dbReference type="InterPro" id="IPR036788">
    <property type="entry name" value="T_IF-3_C_sf"/>
</dbReference>
<organism evidence="7 8">
    <name type="scientific">Acanthochromis polyacanthus</name>
    <name type="common">spiny chromis</name>
    <dbReference type="NCBI Taxonomy" id="80966"/>
    <lineage>
        <taxon>Eukaryota</taxon>
        <taxon>Metazoa</taxon>
        <taxon>Chordata</taxon>
        <taxon>Craniata</taxon>
        <taxon>Vertebrata</taxon>
        <taxon>Euteleostomi</taxon>
        <taxon>Actinopterygii</taxon>
        <taxon>Neopterygii</taxon>
        <taxon>Teleostei</taxon>
        <taxon>Neoteleostei</taxon>
        <taxon>Acanthomorphata</taxon>
        <taxon>Ovalentaria</taxon>
        <taxon>Pomacentridae</taxon>
        <taxon>Acanthochromis</taxon>
    </lineage>
</organism>
<dbReference type="GO" id="GO:0070124">
    <property type="term" value="P:mitochondrial translational initiation"/>
    <property type="evidence" value="ECO:0007669"/>
    <property type="project" value="TreeGrafter"/>
</dbReference>
<name>A0A3Q1FVG0_9TELE</name>
<dbReference type="SUPFAM" id="SSF54364">
    <property type="entry name" value="Translation initiation factor IF3, N-terminal domain"/>
    <property type="match status" value="1"/>
</dbReference>
<dbReference type="Gene3D" id="3.30.110.10">
    <property type="entry name" value="Translation initiation factor 3 (IF-3), C-terminal domain"/>
    <property type="match status" value="1"/>
</dbReference>
<evidence type="ECO:0000259" key="6">
    <source>
        <dbReference type="Pfam" id="PF05198"/>
    </source>
</evidence>
<dbReference type="PANTHER" id="PTHR10938">
    <property type="entry name" value="TRANSLATION INITIATION FACTOR IF-3"/>
    <property type="match status" value="1"/>
</dbReference>
<dbReference type="Pfam" id="PF05198">
    <property type="entry name" value="IF3_N"/>
    <property type="match status" value="1"/>
</dbReference>
<dbReference type="GeneTree" id="ENSGT00390000014424"/>
<evidence type="ECO:0000256" key="3">
    <source>
        <dbReference type="ARBA" id="ARBA00022917"/>
    </source>
</evidence>
<feature type="domain" description="Translation initiation factor 3 C-terminal" evidence="5">
    <location>
        <begin position="159"/>
        <end position="241"/>
    </location>
</feature>
<dbReference type="GO" id="GO:0003743">
    <property type="term" value="F:translation initiation factor activity"/>
    <property type="evidence" value="ECO:0007669"/>
    <property type="project" value="UniProtKB-KW"/>
</dbReference>
<dbReference type="InterPro" id="IPR019815">
    <property type="entry name" value="Translation_initiation_fac_3_C"/>
</dbReference>
<dbReference type="InParanoid" id="A0A3Q1FVG0"/>
<evidence type="ECO:0000259" key="5">
    <source>
        <dbReference type="Pfam" id="PF00707"/>
    </source>
</evidence>
<feature type="compositionally biased region" description="Low complexity" evidence="4">
    <location>
        <begin position="255"/>
        <end position="273"/>
    </location>
</feature>
<dbReference type="Proteomes" id="UP000257200">
    <property type="component" value="Unplaced"/>
</dbReference>
<dbReference type="PANTHER" id="PTHR10938:SF0">
    <property type="entry name" value="TRANSLATION INITIATION FACTOR IF-3, MITOCHONDRIAL"/>
    <property type="match status" value="1"/>
</dbReference>
<dbReference type="AlphaFoldDB" id="A0A3Q1FVG0"/>
<dbReference type="FunFam" id="3.10.20.80:FF:000002">
    <property type="entry name" value="Mitochondrial translational initiation factor 3"/>
    <property type="match status" value="1"/>
</dbReference>